<organism evidence="5 6">
    <name type="scientific">Microlunatus flavus</name>
    <dbReference type="NCBI Taxonomy" id="1036181"/>
    <lineage>
        <taxon>Bacteria</taxon>
        <taxon>Bacillati</taxon>
        <taxon>Actinomycetota</taxon>
        <taxon>Actinomycetes</taxon>
        <taxon>Propionibacteriales</taxon>
        <taxon>Propionibacteriaceae</taxon>
        <taxon>Microlunatus</taxon>
    </lineage>
</organism>
<evidence type="ECO:0000259" key="3">
    <source>
        <dbReference type="Pfam" id="PF21818"/>
    </source>
</evidence>
<feature type="domain" description="DUF7662" evidence="4">
    <location>
        <begin position="32"/>
        <end position="97"/>
    </location>
</feature>
<feature type="domain" description="GIY-YIG catalytic" evidence="2">
    <location>
        <begin position="319"/>
        <end position="365"/>
    </location>
</feature>
<gene>
    <name evidence="5" type="ORF">SAMN05421756_110172</name>
</gene>
<feature type="region of interest" description="Disordered" evidence="1">
    <location>
        <begin position="1"/>
        <end position="32"/>
    </location>
</feature>
<sequence length="415" mass="45988">MTVLSGGAAVDPAPSTLALSSGQGHTHRMADWSPLRERLRSIDDEVTMSWQELDELVGGLPPSAYEHRAFWGGKRSGWSGFSASQVQVGRSVTFLRRTDDSSGTPAIQRAAPDLQTRSGDVVLVGCVKSKLDHPAAARDLYTSTLFRKARAHAEGLGKPWFILSAEHGLIDPDTTIAPYDLRLANTSLSYRQRWGTQVVERLSSVLGPLDRLVVEVHAGRAYVDAVRGPLTARGVAVLDPLLGLRQGERQQWYRRMAAKKPEHPAVDFEALITQLADRGRARRPSELDRKHLLVPGLYSWWVDDTGAADLEGGLRHPVHAGLIYIGLAGAAKNTLWGRLVGMHLGKRHSFSTLRRTLGAVLAELRGDPAIDEPALTAWMHDHSGWSHCPWPTQQRWTQPRRPSLNSWILRSTWRR</sequence>
<evidence type="ECO:0000259" key="2">
    <source>
        <dbReference type="Pfam" id="PF20815"/>
    </source>
</evidence>
<dbReference type="Proteomes" id="UP000198504">
    <property type="component" value="Unassembled WGS sequence"/>
</dbReference>
<dbReference type="AlphaFoldDB" id="A0A1H9MJM4"/>
<accession>A0A1H9MJM4</accession>
<evidence type="ECO:0000256" key="1">
    <source>
        <dbReference type="SAM" id="MobiDB-lite"/>
    </source>
</evidence>
<name>A0A1H9MJM4_9ACTN</name>
<dbReference type="Pfam" id="PF24698">
    <property type="entry name" value="DUF7662"/>
    <property type="match status" value="1"/>
</dbReference>
<feature type="domain" description="DUF6884" evidence="3">
    <location>
        <begin position="121"/>
        <end position="255"/>
    </location>
</feature>
<evidence type="ECO:0000313" key="6">
    <source>
        <dbReference type="Proteomes" id="UP000198504"/>
    </source>
</evidence>
<dbReference type="InterPro" id="IPR049311">
    <property type="entry name" value="GIY_YIG_cat"/>
</dbReference>
<protein>
    <submittedName>
        <fullName evidence="5">Uncharacterized protein</fullName>
    </submittedName>
</protein>
<dbReference type="InterPro" id="IPR049251">
    <property type="entry name" value="DUF6884"/>
</dbReference>
<dbReference type="InterPro" id="IPR056079">
    <property type="entry name" value="DUF7662"/>
</dbReference>
<dbReference type="Pfam" id="PF21818">
    <property type="entry name" value="DUF6884"/>
    <property type="match status" value="1"/>
</dbReference>
<keyword evidence="6" id="KW-1185">Reference proteome</keyword>
<evidence type="ECO:0000259" key="4">
    <source>
        <dbReference type="Pfam" id="PF24698"/>
    </source>
</evidence>
<reference evidence="6" key="1">
    <citation type="submission" date="2016-10" db="EMBL/GenBank/DDBJ databases">
        <authorList>
            <person name="Varghese N."/>
            <person name="Submissions S."/>
        </authorList>
    </citation>
    <scope>NUCLEOTIDE SEQUENCE [LARGE SCALE GENOMIC DNA]</scope>
    <source>
        <strain evidence="6">CGMCC 4.6856</strain>
    </source>
</reference>
<dbReference type="EMBL" id="FOFA01000010">
    <property type="protein sequence ID" value="SER23910.1"/>
    <property type="molecule type" value="Genomic_DNA"/>
</dbReference>
<dbReference type="Pfam" id="PF20815">
    <property type="entry name" value="GIY_YIG_2"/>
    <property type="match status" value="1"/>
</dbReference>
<proteinExistence type="predicted"/>
<dbReference type="STRING" id="1036181.SAMN05421756_110172"/>
<evidence type="ECO:0000313" key="5">
    <source>
        <dbReference type="EMBL" id="SER23910.1"/>
    </source>
</evidence>